<evidence type="ECO:0000313" key="3">
    <source>
        <dbReference type="Proteomes" id="UP000240572"/>
    </source>
</evidence>
<name>A0A2P8D7R5_9BACT</name>
<comment type="caution">
    <text evidence="2">The sequence shown here is derived from an EMBL/GenBank/DDBJ whole genome shotgun (WGS) entry which is preliminary data.</text>
</comment>
<reference evidence="2 3" key="1">
    <citation type="submission" date="2018-03" db="EMBL/GenBank/DDBJ databases">
        <title>Genomic Encyclopedia of Type Strains, Phase III (KMG-III): the genomes of soil and plant-associated and newly described type strains.</title>
        <authorList>
            <person name="Whitman W."/>
        </authorList>
    </citation>
    <scope>NUCLEOTIDE SEQUENCE [LARGE SCALE GENOMIC DNA]</scope>
    <source>
        <strain evidence="2 3">CGMCC 1.12700</strain>
    </source>
</reference>
<evidence type="ECO:0000259" key="1">
    <source>
        <dbReference type="Pfam" id="PF13521"/>
    </source>
</evidence>
<dbReference type="Gene3D" id="3.40.50.300">
    <property type="entry name" value="P-loop containing nucleotide triphosphate hydrolases"/>
    <property type="match status" value="1"/>
</dbReference>
<dbReference type="Proteomes" id="UP000240572">
    <property type="component" value="Unassembled WGS sequence"/>
</dbReference>
<protein>
    <submittedName>
        <fullName evidence="2">Putative ATPase</fullName>
    </submittedName>
</protein>
<sequence>MNPITRNNFIVITGGPGAGKTTLIRELEQRGYRCIEEVARRLIAEQLEAGGDALPWQDKERYKQLMFDRSVAAYRDTPDEDKPVFFDRGLPDTLCYAALEGLQISDEMKVLAAGLRYHTTVFLLPPWQAIYHTDRERKQDWQEAVRTAALMEQTYTDYGYRPVTVPTGPVAARADFVLQTLANGG</sequence>
<proteinExistence type="predicted"/>
<dbReference type="AlphaFoldDB" id="A0A2P8D7R5"/>
<dbReference type="RefSeq" id="WP_106522287.1">
    <property type="nucleotide sequence ID" value="NZ_PYGD01000002.1"/>
</dbReference>
<dbReference type="EMBL" id="PYGD01000002">
    <property type="protein sequence ID" value="PSK93270.1"/>
    <property type="molecule type" value="Genomic_DNA"/>
</dbReference>
<feature type="domain" description="NadR/Ttd14 AAA" evidence="1">
    <location>
        <begin position="10"/>
        <end position="173"/>
    </location>
</feature>
<dbReference type="InterPro" id="IPR027417">
    <property type="entry name" value="P-loop_NTPase"/>
</dbReference>
<keyword evidence="3" id="KW-1185">Reference proteome</keyword>
<dbReference type="InterPro" id="IPR038727">
    <property type="entry name" value="NadR/Ttd14_AAA_dom"/>
</dbReference>
<dbReference type="OrthoDB" id="5638848at2"/>
<dbReference type="Pfam" id="PF13521">
    <property type="entry name" value="AAA_28"/>
    <property type="match status" value="1"/>
</dbReference>
<evidence type="ECO:0000313" key="2">
    <source>
        <dbReference type="EMBL" id="PSK93270.1"/>
    </source>
</evidence>
<organism evidence="2 3">
    <name type="scientific">Taibaiella chishuiensis</name>
    <dbReference type="NCBI Taxonomy" id="1434707"/>
    <lineage>
        <taxon>Bacteria</taxon>
        <taxon>Pseudomonadati</taxon>
        <taxon>Bacteroidota</taxon>
        <taxon>Chitinophagia</taxon>
        <taxon>Chitinophagales</taxon>
        <taxon>Chitinophagaceae</taxon>
        <taxon>Taibaiella</taxon>
    </lineage>
</organism>
<gene>
    <name evidence="2" type="ORF">B0I18_102240</name>
</gene>
<accession>A0A2P8D7R5</accession>
<dbReference type="SUPFAM" id="SSF52540">
    <property type="entry name" value="P-loop containing nucleoside triphosphate hydrolases"/>
    <property type="match status" value="1"/>
</dbReference>